<keyword evidence="5" id="KW-1185">Reference proteome</keyword>
<evidence type="ECO:0000256" key="1">
    <source>
        <dbReference type="ARBA" id="ARBA00023186"/>
    </source>
</evidence>
<dbReference type="PANTHER" id="PTHR12828">
    <property type="entry name" value="PROTEASOME MATURATION PROTEIN UMP1"/>
    <property type="match status" value="1"/>
</dbReference>
<dbReference type="PANTHER" id="PTHR12828:SF3">
    <property type="entry name" value="PROTEASOME MATURATION PROTEIN"/>
    <property type="match status" value="1"/>
</dbReference>
<dbReference type="GO" id="GO:0005737">
    <property type="term" value="C:cytoplasm"/>
    <property type="evidence" value="ECO:0007669"/>
    <property type="project" value="TreeGrafter"/>
</dbReference>
<feature type="compositionally biased region" description="Low complexity" evidence="3">
    <location>
        <begin position="11"/>
        <end position="26"/>
    </location>
</feature>
<evidence type="ECO:0008006" key="6">
    <source>
        <dbReference type="Google" id="ProtNLM"/>
    </source>
</evidence>
<dbReference type="GeneID" id="91094232"/>
<dbReference type="GO" id="GO:0005634">
    <property type="term" value="C:nucleus"/>
    <property type="evidence" value="ECO:0007669"/>
    <property type="project" value="TreeGrafter"/>
</dbReference>
<comment type="similarity">
    <text evidence="2">Belongs to the POMP/UMP1 family.</text>
</comment>
<dbReference type="Pfam" id="PF05348">
    <property type="entry name" value="UMP1"/>
    <property type="match status" value="1"/>
</dbReference>
<accession>A0AAX4JTJ1</accession>
<proteinExistence type="inferred from homology"/>
<dbReference type="RefSeq" id="XP_066075412.1">
    <property type="nucleotide sequence ID" value="XM_066219315.1"/>
</dbReference>
<evidence type="ECO:0000256" key="2">
    <source>
        <dbReference type="ARBA" id="ARBA00043974"/>
    </source>
</evidence>
<keyword evidence="1" id="KW-0143">Chaperone</keyword>
<gene>
    <name evidence="4" type="ORF">L201_003562</name>
</gene>
<evidence type="ECO:0000256" key="3">
    <source>
        <dbReference type="SAM" id="MobiDB-lite"/>
    </source>
</evidence>
<feature type="region of interest" description="Disordered" evidence="3">
    <location>
        <begin position="1"/>
        <end position="35"/>
    </location>
</feature>
<evidence type="ECO:0000313" key="4">
    <source>
        <dbReference type="EMBL" id="WWC88649.1"/>
    </source>
</evidence>
<organism evidence="4 5">
    <name type="scientific">Kwoniella dendrophila CBS 6074</name>
    <dbReference type="NCBI Taxonomy" id="1295534"/>
    <lineage>
        <taxon>Eukaryota</taxon>
        <taxon>Fungi</taxon>
        <taxon>Dikarya</taxon>
        <taxon>Basidiomycota</taxon>
        <taxon>Agaricomycotina</taxon>
        <taxon>Tremellomycetes</taxon>
        <taxon>Tremellales</taxon>
        <taxon>Cryptococcaceae</taxon>
        <taxon>Kwoniella</taxon>
    </lineage>
</organism>
<dbReference type="EMBL" id="CP144101">
    <property type="protein sequence ID" value="WWC88649.1"/>
    <property type="molecule type" value="Genomic_DNA"/>
</dbReference>
<name>A0AAX4JTJ1_9TREE</name>
<sequence length="157" mass="16915">MSLRLVPATAQTSSESHVVSSQSTSHPISGTHDSFRHGLKSAAQSVSSGNVHPLQTRLENWQKTQNQLQQNMQKNTFGLAVPLRKAMEMKIVSENFHNPLIESSTITGVPLGGSSNLALEVLRGEDESLDAGDFMGGSNSLNEIVDVSSVMERSRGI</sequence>
<protein>
    <recommendedName>
        <fullName evidence="6">Proteasome maturation protein</fullName>
    </recommendedName>
</protein>
<reference evidence="4 5" key="1">
    <citation type="submission" date="2024-01" db="EMBL/GenBank/DDBJ databases">
        <title>Comparative genomics of Cryptococcus and Kwoniella reveals pathogenesis evolution and contrasting modes of karyotype evolution via chromosome fusion or intercentromeric recombination.</title>
        <authorList>
            <person name="Coelho M.A."/>
            <person name="David-Palma M."/>
            <person name="Shea T."/>
            <person name="Bowers K."/>
            <person name="McGinley-Smith S."/>
            <person name="Mohammad A.W."/>
            <person name="Gnirke A."/>
            <person name="Yurkov A.M."/>
            <person name="Nowrousian M."/>
            <person name="Sun S."/>
            <person name="Cuomo C.A."/>
            <person name="Heitman J."/>
        </authorList>
    </citation>
    <scope>NUCLEOTIDE SEQUENCE [LARGE SCALE GENOMIC DNA]</scope>
    <source>
        <strain evidence="4 5">CBS 6074</strain>
    </source>
</reference>
<dbReference type="Proteomes" id="UP001355207">
    <property type="component" value="Chromosome 4"/>
</dbReference>
<dbReference type="AlphaFoldDB" id="A0AAX4JTJ1"/>
<dbReference type="GO" id="GO:0043248">
    <property type="term" value="P:proteasome assembly"/>
    <property type="evidence" value="ECO:0007669"/>
    <property type="project" value="InterPro"/>
</dbReference>
<dbReference type="InterPro" id="IPR008012">
    <property type="entry name" value="Ump1"/>
</dbReference>
<evidence type="ECO:0000313" key="5">
    <source>
        <dbReference type="Proteomes" id="UP001355207"/>
    </source>
</evidence>